<dbReference type="Gene3D" id="3.40.50.720">
    <property type="entry name" value="NAD(P)-binding Rossmann-like Domain"/>
    <property type="match status" value="1"/>
</dbReference>
<protein>
    <submittedName>
        <fullName evidence="3">Uncharacterized protein</fullName>
    </submittedName>
</protein>
<dbReference type="NCBIfam" id="NF009389">
    <property type="entry name" value="PRK12748.1"/>
    <property type="match status" value="1"/>
</dbReference>
<name>X1A217_9ZZZZ</name>
<dbReference type="PANTHER" id="PTHR48107">
    <property type="entry name" value="NADPH-DEPENDENT ALDEHYDE REDUCTASE-LIKE PROTEIN, CHLOROPLASTIC-RELATED"/>
    <property type="match status" value="1"/>
</dbReference>
<evidence type="ECO:0000313" key="3">
    <source>
        <dbReference type="EMBL" id="GAG66823.1"/>
    </source>
</evidence>
<accession>X1A217</accession>
<sequence length="266" mass="29729">MTKKSNKPLEGRIALVTGVSRRKGIGFAIASRLAQDGADLFIQSYSPYDESSPWGAEPNGIDSILTELKNHGHGVEHIEANFNDPEAPRRVVEKAFQTFSNIDILIANHAYWLEGKLEDLTAENIDTHMNVNVRATLLLIKEWSIRHDDNRPGGRVIMMTSGQHLSPMCDELSYVASKGALHQLTQSISYTLVKRGITVNTVNPGATDTIDYKRYYPEIYQTVLNKEPQERWGQPEDAARLIAWLVSDEAQWISGQVINSDGGVHF</sequence>
<evidence type="ECO:0000256" key="1">
    <source>
        <dbReference type="ARBA" id="ARBA00006484"/>
    </source>
</evidence>
<reference evidence="3" key="1">
    <citation type="journal article" date="2014" name="Front. Microbiol.">
        <title>High frequency of phylogenetically diverse reductive dehalogenase-homologous genes in deep subseafloor sedimentary metagenomes.</title>
        <authorList>
            <person name="Kawai M."/>
            <person name="Futagami T."/>
            <person name="Toyoda A."/>
            <person name="Takaki Y."/>
            <person name="Nishi S."/>
            <person name="Hori S."/>
            <person name="Arai W."/>
            <person name="Tsubouchi T."/>
            <person name="Morono Y."/>
            <person name="Uchiyama I."/>
            <person name="Ito T."/>
            <person name="Fujiyama A."/>
            <person name="Inagaki F."/>
            <person name="Takami H."/>
        </authorList>
    </citation>
    <scope>NUCLEOTIDE SEQUENCE</scope>
    <source>
        <strain evidence="3">Expedition CK06-06</strain>
    </source>
</reference>
<dbReference type="PROSITE" id="PS00061">
    <property type="entry name" value="ADH_SHORT"/>
    <property type="match status" value="1"/>
</dbReference>
<dbReference type="CDD" id="cd05233">
    <property type="entry name" value="SDR_c"/>
    <property type="match status" value="1"/>
</dbReference>
<dbReference type="Pfam" id="PF13561">
    <property type="entry name" value="adh_short_C2"/>
    <property type="match status" value="1"/>
</dbReference>
<dbReference type="AlphaFoldDB" id="X1A217"/>
<gene>
    <name evidence="3" type="ORF">S01H4_01079</name>
</gene>
<organism evidence="3">
    <name type="scientific">marine sediment metagenome</name>
    <dbReference type="NCBI Taxonomy" id="412755"/>
    <lineage>
        <taxon>unclassified sequences</taxon>
        <taxon>metagenomes</taxon>
        <taxon>ecological metagenomes</taxon>
    </lineage>
</organism>
<proteinExistence type="inferred from homology"/>
<dbReference type="InterPro" id="IPR020904">
    <property type="entry name" value="Sc_DH/Rdtase_CS"/>
</dbReference>
<dbReference type="PANTHER" id="PTHR48107:SF7">
    <property type="entry name" value="RE15974P"/>
    <property type="match status" value="1"/>
</dbReference>
<keyword evidence="2" id="KW-0560">Oxidoreductase</keyword>
<dbReference type="EMBL" id="BART01000181">
    <property type="protein sequence ID" value="GAG66823.1"/>
    <property type="molecule type" value="Genomic_DNA"/>
</dbReference>
<dbReference type="InterPro" id="IPR036291">
    <property type="entry name" value="NAD(P)-bd_dom_sf"/>
</dbReference>
<dbReference type="SUPFAM" id="SSF51735">
    <property type="entry name" value="NAD(P)-binding Rossmann-fold domains"/>
    <property type="match status" value="1"/>
</dbReference>
<evidence type="ECO:0000256" key="2">
    <source>
        <dbReference type="ARBA" id="ARBA00023002"/>
    </source>
</evidence>
<dbReference type="InterPro" id="IPR002347">
    <property type="entry name" value="SDR_fam"/>
</dbReference>
<comment type="caution">
    <text evidence="3">The sequence shown here is derived from an EMBL/GenBank/DDBJ whole genome shotgun (WGS) entry which is preliminary data.</text>
</comment>
<dbReference type="GO" id="GO:0016614">
    <property type="term" value="F:oxidoreductase activity, acting on CH-OH group of donors"/>
    <property type="evidence" value="ECO:0007669"/>
    <property type="project" value="UniProtKB-ARBA"/>
</dbReference>
<dbReference type="PRINTS" id="PR00081">
    <property type="entry name" value="GDHRDH"/>
</dbReference>
<comment type="similarity">
    <text evidence="1">Belongs to the short-chain dehydrogenases/reductases (SDR) family.</text>
</comment>